<proteinExistence type="predicted"/>
<reference evidence="1" key="1">
    <citation type="submission" date="2022-08" db="EMBL/GenBank/DDBJ databases">
        <authorList>
            <person name="Gutierrez-Valencia J."/>
        </authorList>
    </citation>
    <scope>NUCLEOTIDE SEQUENCE</scope>
</reference>
<organism evidence="1 2">
    <name type="scientific">Linum tenue</name>
    <dbReference type="NCBI Taxonomy" id="586396"/>
    <lineage>
        <taxon>Eukaryota</taxon>
        <taxon>Viridiplantae</taxon>
        <taxon>Streptophyta</taxon>
        <taxon>Embryophyta</taxon>
        <taxon>Tracheophyta</taxon>
        <taxon>Spermatophyta</taxon>
        <taxon>Magnoliopsida</taxon>
        <taxon>eudicotyledons</taxon>
        <taxon>Gunneridae</taxon>
        <taxon>Pentapetalae</taxon>
        <taxon>rosids</taxon>
        <taxon>fabids</taxon>
        <taxon>Malpighiales</taxon>
        <taxon>Linaceae</taxon>
        <taxon>Linum</taxon>
    </lineage>
</organism>
<evidence type="ECO:0000313" key="2">
    <source>
        <dbReference type="Proteomes" id="UP001154282"/>
    </source>
</evidence>
<comment type="caution">
    <text evidence="1">The sequence shown here is derived from an EMBL/GenBank/DDBJ whole genome shotgun (WGS) entry which is preliminary data.</text>
</comment>
<accession>A0AAV0LIF6</accession>
<dbReference type="Proteomes" id="UP001154282">
    <property type="component" value="Unassembled WGS sequence"/>
</dbReference>
<name>A0AAV0LIF6_9ROSI</name>
<protein>
    <submittedName>
        <fullName evidence="1">Uncharacterized protein</fullName>
    </submittedName>
</protein>
<dbReference type="EMBL" id="CAMGYJ010000006">
    <property type="protein sequence ID" value="CAI0433579.1"/>
    <property type="molecule type" value="Genomic_DNA"/>
</dbReference>
<sequence length="44" mass="4890">MAAGEESLNISSDVVELQIDASLSHIHQRSLAFVLVMRWHGRGK</sequence>
<gene>
    <name evidence="1" type="ORF">LITE_LOCUS23939</name>
</gene>
<evidence type="ECO:0000313" key="1">
    <source>
        <dbReference type="EMBL" id="CAI0433579.1"/>
    </source>
</evidence>
<dbReference type="AlphaFoldDB" id="A0AAV0LIF6"/>
<keyword evidence="2" id="KW-1185">Reference proteome</keyword>